<sequence>MTMTDQTKIYTLGPADPNAGVRAKLYAGLALITPLLSALATFGIVSTDQANAATGFVTAAVGLLSAFGFGLAAKNTNRQVKDGTFDPVPPAEPHPVTSAFDGLTQLQAGVNAAVDQAQAKVAEGVAAIQGAAALLPGGTQVTDAVMNGPVGDLLRAVTGGKG</sequence>
<evidence type="ECO:0000256" key="1">
    <source>
        <dbReference type="SAM" id="Phobius"/>
    </source>
</evidence>
<evidence type="ECO:0000313" key="2">
    <source>
        <dbReference type="EMBL" id="ORA25151.1"/>
    </source>
</evidence>
<evidence type="ECO:0008006" key="4">
    <source>
        <dbReference type="Google" id="ProtNLM"/>
    </source>
</evidence>
<feature type="transmembrane region" description="Helical" evidence="1">
    <location>
        <begin position="25"/>
        <end position="46"/>
    </location>
</feature>
<keyword evidence="1" id="KW-1133">Transmembrane helix</keyword>
<dbReference type="EMBL" id="MVHF01000054">
    <property type="protein sequence ID" value="ORA25151.1"/>
    <property type="molecule type" value="Genomic_DNA"/>
</dbReference>
<gene>
    <name evidence="2" type="ORF">BST13_33040</name>
</gene>
<reference evidence="2 3" key="1">
    <citation type="submission" date="2017-02" db="EMBL/GenBank/DDBJ databases">
        <title>The new phylogeny of genus Mycobacterium.</title>
        <authorList>
            <person name="Tortoli E."/>
            <person name="Trovato A."/>
            <person name="Cirillo D.M."/>
        </authorList>
    </citation>
    <scope>NUCLEOTIDE SEQUENCE [LARGE SCALE GENOMIC DNA]</scope>
    <source>
        <strain evidence="2 3">RW6</strain>
    </source>
</reference>
<dbReference type="STRING" id="1927124.BST13_33040"/>
<evidence type="ECO:0000313" key="3">
    <source>
        <dbReference type="Proteomes" id="UP000192448"/>
    </source>
</evidence>
<comment type="caution">
    <text evidence="2">The sequence shown here is derived from an EMBL/GenBank/DDBJ whole genome shotgun (WGS) entry which is preliminary data.</text>
</comment>
<accession>A0A1X0A4Y5</accession>
<keyword evidence="3" id="KW-1185">Reference proteome</keyword>
<dbReference type="Proteomes" id="UP000192448">
    <property type="component" value="Unassembled WGS sequence"/>
</dbReference>
<dbReference type="RefSeq" id="WP_211296248.1">
    <property type="nucleotide sequence ID" value="NZ_MVHF01000054.1"/>
</dbReference>
<name>A0A1X0A4Y5_9MYCO</name>
<protein>
    <recommendedName>
        <fullName evidence="4">Holin</fullName>
    </recommendedName>
</protein>
<feature type="transmembrane region" description="Helical" evidence="1">
    <location>
        <begin position="52"/>
        <end position="73"/>
    </location>
</feature>
<keyword evidence="1" id="KW-0472">Membrane</keyword>
<proteinExistence type="predicted"/>
<organism evidence="2 3">
    <name type="scientific">Mycobacterium aquaticum</name>
    <dbReference type="NCBI Taxonomy" id="1927124"/>
    <lineage>
        <taxon>Bacteria</taxon>
        <taxon>Bacillati</taxon>
        <taxon>Actinomycetota</taxon>
        <taxon>Actinomycetes</taxon>
        <taxon>Mycobacteriales</taxon>
        <taxon>Mycobacteriaceae</taxon>
        <taxon>Mycobacterium</taxon>
    </lineage>
</organism>
<keyword evidence="1" id="KW-0812">Transmembrane</keyword>
<dbReference type="AlphaFoldDB" id="A0A1X0A4Y5"/>